<reference evidence="1 2" key="1">
    <citation type="submission" date="2018-08" db="EMBL/GenBank/DDBJ databases">
        <title>Genome sequencing of rice bacterial endophytes.</title>
        <authorList>
            <person name="Venturi V."/>
        </authorList>
    </citation>
    <scope>NUCLEOTIDE SEQUENCE [LARGE SCALE GENOMIC DNA]</scope>
    <source>
        <strain evidence="1 2">E1205</strain>
    </source>
</reference>
<protein>
    <submittedName>
        <fullName evidence="1">Uncharacterized protein</fullName>
    </submittedName>
</protein>
<dbReference type="EMBL" id="QXDA01000004">
    <property type="protein sequence ID" value="RIA22675.1"/>
    <property type="molecule type" value="Genomic_DNA"/>
</dbReference>
<sequence>MSETHIYEGTGSPRVAGLYAPRGSHYIDSERSDRVWIATYDEPGDEGGFTEWVMLEERVAPFVSSGGYTYPFHADATAYVLMLGAAAFSISEVSAGQTVYSNVEFESGGAGVLQYASETPFLVRVEPVSAEAITVIVTPLTAQTA</sequence>
<dbReference type="RefSeq" id="WP_119693824.1">
    <property type="nucleotide sequence ID" value="NZ_QXDA01000004.1"/>
</dbReference>
<evidence type="ECO:0000313" key="1">
    <source>
        <dbReference type="EMBL" id="RIA22675.1"/>
    </source>
</evidence>
<accession>A0A397MK16</accession>
<proteinExistence type="predicted"/>
<name>A0A397MK16_ECTOL</name>
<dbReference type="Proteomes" id="UP000265836">
    <property type="component" value="Unassembled WGS sequence"/>
</dbReference>
<evidence type="ECO:0000313" key="2">
    <source>
        <dbReference type="Proteomes" id="UP000265836"/>
    </source>
</evidence>
<gene>
    <name evidence="1" type="ORF">DFO61_3365</name>
</gene>
<dbReference type="AlphaFoldDB" id="A0A397MK16"/>
<comment type="caution">
    <text evidence="1">The sequence shown here is derived from an EMBL/GenBank/DDBJ whole genome shotgun (WGS) entry which is preliminary data.</text>
</comment>
<organism evidence="1 2">
    <name type="scientific">Ectopseudomonas oleovorans</name>
    <name type="common">Pseudomonas oleovorans</name>
    <dbReference type="NCBI Taxonomy" id="301"/>
    <lineage>
        <taxon>Bacteria</taxon>
        <taxon>Pseudomonadati</taxon>
        <taxon>Pseudomonadota</taxon>
        <taxon>Gammaproteobacteria</taxon>
        <taxon>Pseudomonadales</taxon>
        <taxon>Pseudomonadaceae</taxon>
        <taxon>Ectopseudomonas</taxon>
    </lineage>
</organism>